<dbReference type="EMBL" id="JAUJYO010000012">
    <property type="protein sequence ID" value="KAK1302535.1"/>
    <property type="molecule type" value="Genomic_DNA"/>
</dbReference>
<evidence type="ECO:0000256" key="1">
    <source>
        <dbReference type="SAM" id="MobiDB-lite"/>
    </source>
</evidence>
<comment type="caution">
    <text evidence="2">The sequence shown here is derived from an EMBL/GenBank/DDBJ whole genome shotgun (WGS) entry which is preliminary data.</text>
</comment>
<organism evidence="2 3">
    <name type="scientific">Acorus calamus</name>
    <name type="common">Sweet flag</name>
    <dbReference type="NCBI Taxonomy" id="4465"/>
    <lineage>
        <taxon>Eukaryota</taxon>
        <taxon>Viridiplantae</taxon>
        <taxon>Streptophyta</taxon>
        <taxon>Embryophyta</taxon>
        <taxon>Tracheophyta</taxon>
        <taxon>Spermatophyta</taxon>
        <taxon>Magnoliopsida</taxon>
        <taxon>Liliopsida</taxon>
        <taxon>Acoraceae</taxon>
        <taxon>Acorus</taxon>
    </lineage>
</organism>
<feature type="region of interest" description="Disordered" evidence="1">
    <location>
        <begin position="38"/>
        <end position="72"/>
    </location>
</feature>
<gene>
    <name evidence="2" type="ORF">QJS10_CPB12g01779</name>
</gene>
<reference evidence="2" key="1">
    <citation type="journal article" date="2023" name="Nat. Commun.">
        <title>Diploid and tetraploid genomes of Acorus and the evolution of monocots.</title>
        <authorList>
            <person name="Ma L."/>
            <person name="Liu K.W."/>
            <person name="Li Z."/>
            <person name="Hsiao Y.Y."/>
            <person name="Qi Y."/>
            <person name="Fu T."/>
            <person name="Tang G.D."/>
            <person name="Zhang D."/>
            <person name="Sun W.H."/>
            <person name="Liu D.K."/>
            <person name="Li Y."/>
            <person name="Chen G.Z."/>
            <person name="Liu X.D."/>
            <person name="Liao X.Y."/>
            <person name="Jiang Y.T."/>
            <person name="Yu X."/>
            <person name="Hao Y."/>
            <person name="Huang J."/>
            <person name="Zhao X.W."/>
            <person name="Ke S."/>
            <person name="Chen Y.Y."/>
            <person name="Wu W.L."/>
            <person name="Hsu J.L."/>
            <person name="Lin Y.F."/>
            <person name="Huang M.D."/>
            <person name="Li C.Y."/>
            <person name="Huang L."/>
            <person name="Wang Z.W."/>
            <person name="Zhao X."/>
            <person name="Zhong W.Y."/>
            <person name="Peng D.H."/>
            <person name="Ahmad S."/>
            <person name="Lan S."/>
            <person name="Zhang J.S."/>
            <person name="Tsai W.C."/>
            <person name="Van de Peer Y."/>
            <person name="Liu Z.J."/>
        </authorList>
    </citation>
    <scope>NUCLEOTIDE SEQUENCE</scope>
    <source>
        <strain evidence="2">CP</strain>
    </source>
</reference>
<keyword evidence="3" id="KW-1185">Reference proteome</keyword>
<reference evidence="2" key="2">
    <citation type="submission" date="2023-06" db="EMBL/GenBank/DDBJ databases">
        <authorList>
            <person name="Ma L."/>
            <person name="Liu K.-W."/>
            <person name="Li Z."/>
            <person name="Hsiao Y.-Y."/>
            <person name="Qi Y."/>
            <person name="Fu T."/>
            <person name="Tang G."/>
            <person name="Zhang D."/>
            <person name="Sun W.-H."/>
            <person name="Liu D.-K."/>
            <person name="Li Y."/>
            <person name="Chen G.-Z."/>
            <person name="Liu X.-D."/>
            <person name="Liao X.-Y."/>
            <person name="Jiang Y.-T."/>
            <person name="Yu X."/>
            <person name="Hao Y."/>
            <person name="Huang J."/>
            <person name="Zhao X.-W."/>
            <person name="Ke S."/>
            <person name="Chen Y.-Y."/>
            <person name="Wu W.-L."/>
            <person name="Hsu J.-L."/>
            <person name="Lin Y.-F."/>
            <person name="Huang M.-D."/>
            <person name="Li C.-Y."/>
            <person name="Huang L."/>
            <person name="Wang Z.-W."/>
            <person name="Zhao X."/>
            <person name="Zhong W.-Y."/>
            <person name="Peng D.-H."/>
            <person name="Ahmad S."/>
            <person name="Lan S."/>
            <person name="Zhang J.-S."/>
            <person name="Tsai W.-C."/>
            <person name="Van De Peer Y."/>
            <person name="Liu Z.-J."/>
        </authorList>
    </citation>
    <scope>NUCLEOTIDE SEQUENCE</scope>
    <source>
        <strain evidence="2">CP</strain>
        <tissue evidence="2">Leaves</tissue>
    </source>
</reference>
<accession>A0AAV9DP25</accession>
<name>A0AAV9DP25_ACOCL</name>
<dbReference type="AlphaFoldDB" id="A0AAV9DP25"/>
<evidence type="ECO:0000313" key="2">
    <source>
        <dbReference type="EMBL" id="KAK1302535.1"/>
    </source>
</evidence>
<dbReference type="Proteomes" id="UP001180020">
    <property type="component" value="Unassembled WGS sequence"/>
</dbReference>
<evidence type="ECO:0000313" key="3">
    <source>
        <dbReference type="Proteomes" id="UP001180020"/>
    </source>
</evidence>
<feature type="compositionally biased region" description="Low complexity" evidence="1">
    <location>
        <begin position="51"/>
        <end position="68"/>
    </location>
</feature>
<sequence>MSTDTGRDSIGGSGRGVSTAEDLAGKLDEVRLCWTPAREEGPCSSTIGRNSGLSEESGSDGGDSSEVESPYRGPLETMDVLEEALPIRSCILNRKRKIFLSSSHSNIYESPSNITSSSGSSKKITNNALIELCLSPLHPHAHVKASSNSTGINFDDDDDNTSPLRRSLSSSLRSLSLSDLPGKF</sequence>
<proteinExistence type="predicted"/>
<feature type="region of interest" description="Disordered" evidence="1">
    <location>
        <begin position="1"/>
        <end position="22"/>
    </location>
</feature>
<protein>
    <submittedName>
        <fullName evidence="2">Uncharacterized protein</fullName>
    </submittedName>
</protein>